<reference evidence="2" key="1">
    <citation type="journal article" date="2019" name="Int. J. Syst. Evol. Microbiol.">
        <title>The Global Catalogue of Microorganisms (GCM) 10K type strain sequencing project: providing services to taxonomists for standard genome sequencing and annotation.</title>
        <authorList>
            <consortium name="The Broad Institute Genomics Platform"/>
            <consortium name="The Broad Institute Genome Sequencing Center for Infectious Disease"/>
            <person name="Wu L."/>
            <person name="Ma J."/>
        </authorList>
    </citation>
    <scope>NUCLEOTIDE SEQUENCE [LARGE SCALE GENOMIC DNA]</scope>
    <source>
        <strain evidence="2">CGMCC 1.15399</strain>
    </source>
</reference>
<proteinExistence type="predicted"/>
<dbReference type="EMBL" id="JBHUCM010000005">
    <property type="protein sequence ID" value="MFD1536331.1"/>
    <property type="molecule type" value="Genomic_DNA"/>
</dbReference>
<keyword evidence="2" id="KW-1185">Reference proteome</keyword>
<dbReference type="Proteomes" id="UP001597097">
    <property type="component" value="Unassembled WGS sequence"/>
</dbReference>
<evidence type="ECO:0000313" key="1">
    <source>
        <dbReference type="EMBL" id="MFD1536331.1"/>
    </source>
</evidence>
<organism evidence="1 2">
    <name type="scientific">Nonomuraea guangzhouensis</name>
    <dbReference type="NCBI Taxonomy" id="1291555"/>
    <lineage>
        <taxon>Bacteria</taxon>
        <taxon>Bacillati</taxon>
        <taxon>Actinomycetota</taxon>
        <taxon>Actinomycetes</taxon>
        <taxon>Streptosporangiales</taxon>
        <taxon>Streptosporangiaceae</taxon>
        <taxon>Nonomuraea</taxon>
    </lineage>
</organism>
<protein>
    <recommendedName>
        <fullName evidence="3">ATP-binding protein</fullName>
    </recommendedName>
</protein>
<evidence type="ECO:0008006" key="3">
    <source>
        <dbReference type="Google" id="ProtNLM"/>
    </source>
</evidence>
<dbReference type="RefSeq" id="WP_219531573.1">
    <property type="nucleotide sequence ID" value="NZ_JAHKRM010000011.1"/>
</dbReference>
<name>A0ABW4G0Q0_9ACTN</name>
<comment type="caution">
    <text evidence="1">The sequence shown here is derived from an EMBL/GenBank/DDBJ whole genome shotgun (WGS) entry which is preliminary data.</text>
</comment>
<evidence type="ECO:0000313" key="2">
    <source>
        <dbReference type="Proteomes" id="UP001597097"/>
    </source>
</evidence>
<sequence>MEVRLPEDGPAYLGVCDLGGGGIPRFERQQAEWRLSAGGRGLVIVKELAVKLSQIGSPAVGHTVWVYLDLEVKDVDYAGVEAG</sequence>
<accession>A0ABW4G0Q0</accession>
<gene>
    <name evidence="1" type="ORF">ACFSJ0_04740</name>
</gene>